<name>A0A401IUI2_9LACO</name>
<dbReference type="OrthoDB" id="9808614at2"/>
<dbReference type="Pfam" id="PF04397">
    <property type="entry name" value="LytTR"/>
    <property type="match status" value="1"/>
</dbReference>
<dbReference type="InterPro" id="IPR007492">
    <property type="entry name" value="LytTR_DNA-bd_dom"/>
</dbReference>
<comment type="caution">
    <text evidence="2">The sequence shown here is derived from an EMBL/GenBank/DDBJ whole genome shotgun (WGS) entry which is preliminary data.</text>
</comment>
<proteinExistence type="predicted"/>
<organism evidence="2 3">
    <name type="scientific">Ligilactobacillus salitolerans</name>
    <dbReference type="NCBI Taxonomy" id="1808352"/>
    <lineage>
        <taxon>Bacteria</taxon>
        <taxon>Bacillati</taxon>
        <taxon>Bacillota</taxon>
        <taxon>Bacilli</taxon>
        <taxon>Lactobacillales</taxon>
        <taxon>Lactobacillaceae</taxon>
        <taxon>Ligilactobacillus</taxon>
    </lineage>
</organism>
<evidence type="ECO:0000259" key="1">
    <source>
        <dbReference type="PROSITE" id="PS50930"/>
    </source>
</evidence>
<evidence type="ECO:0000313" key="3">
    <source>
        <dbReference type="Proteomes" id="UP000286848"/>
    </source>
</evidence>
<dbReference type="Gene3D" id="2.40.50.1020">
    <property type="entry name" value="LytTr DNA-binding domain"/>
    <property type="match status" value="1"/>
</dbReference>
<dbReference type="SMART" id="SM00850">
    <property type="entry name" value="LytTR"/>
    <property type="match status" value="1"/>
</dbReference>
<dbReference type="PROSITE" id="PS50930">
    <property type="entry name" value="HTH_LYTTR"/>
    <property type="match status" value="1"/>
</dbReference>
<dbReference type="EMBL" id="BFFP01000027">
    <property type="protein sequence ID" value="GBG95176.1"/>
    <property type="molecule type" value="Genomic_DNA"/>
</dbReference>
<accession>A0A401IUI2</accession>
<feature type="domain" description="HTH LytTR-type" evidence="1">
    <location>
        <begin position="42"/>
        <end position="109"/>
    </location>
</feature>
<reference evidence="2 3" key="1">
    <citation type="journal article" date="2019" name="Int. J. Syst. Evol. Microbiol.">
        <title>Lactobacillus salitolerans sp. nov., a novel lactic acid bacterium isolated from spent mushroom substrates.</title>
        <authorList>
            <person name="Tohno M."/>
            <person name="Tanizawa Y."/>
            <person name="Kojima Y."/>
            <person name="Sakamoto M."/>
            <person name="Nakamura Y."/>
            <person name="Ohkuma M."/>
            <person name="Kobayashi H."/>
        </authorList>
    </citation>
    <scope>NUCLEOTIDE SEQUENCE [LARGE SCALE GENOMIC DNA]</scope>
    <source>
        <strain evidence="2 3">YK43</strain>
    </source>
</reference>
<dbReference type="GO" id="GO:0003677">
    <property type="term" value="F:DNA binding"/>
    <property type="evidence" value="ECO:0007669"/>
    <property type="project" value="InterPro"/>
</dbReference>
<dbReference type="AlphaFoldDB" id="A0A401IUI2"/>
<keyword evidence="3" id="KW-1185">Reference proteome</keyword>
<gene>
    <name evidence="2" type="ORF">LFYK43_16350</name>
</gene>
<evidence type="ECO:0000313" key="2">
    <source>
        <dbReference type="EMBL" id="GBG95176.1"/>
    </source>
</evidence>
<sequence>MIADELQKHSVPLWGYQEKTVTPLLPEKIIRVYTETSEVFEEITAGIYQFAEVLPKDFIQISSGEIVNFNYIDHLELSGNGNIKLIFQSQEESFVSRRYVARIKRRLGI</sequence>
<dbReference type="RefSeq" id="WP_124977268.1">
    <property type="nucleotide sequence ID" value="NZ_BFFP01000027.1"/>
</dbReference>
<dbReference type="Proteomes" id="UP000286848">
    <property type="component" value="Unassembled WGS sequence"/>
</dbReference>
<protein>
    <submittedName>
        <fullName evidence="2">Transcriptional regulator</fullName>
    </submittedName>
</protein>